<dbReference type="EMBL" id="JACHXD010000017">
    <property type="protein sequence ID" value="MBB3121519.1"/>
    <property type="molecule type" value="Genomic_DNA"/>
</dbReference>
<evidence type="ECO:0000256" key="5">
    <source>
        <dbReference type="ARBA" id="ARBA00022481"/>
    </source>
</evidence>
<dbReference type="Gene3D" id="3.30.700.10">
    <property type="entry name" value="Glycoprotein, Type 4 Pilin"/>
    <property type="match status" value="1"/>
</dbReference>
<evidence type="ECO:0000256" key="2">
    <source>
        <dbReference type="ARBA" id="ARBA00009984"/>
    </source>
</evidence>
<dbReference type="SUPFAM" id="SSF54523">
    <property type="entry name" value="Pili subunits"/>
    <property type="match status" value="1"/>
</dbReference>
<dbReference type="InterPro" id="IPR000983">
    <property type="entry name" value="Bac_GSPG_pilin"/>
</dbReference>
<keyword evidence="7" id="KW-0812">Transmembrane</keyword>
<keyword evidence="9" id="KW-0472">Membrane</keyword>
<evidence type="ECO:0000256" key="1">
    <source>
        <dbReference type="ARBA" id="ARBA00004377"/>
    </source>
</evidence>
<dbReference type="GO" id="GO:0015627">
    <property type="term" value="C:type II protein secretion system complex"/>
    <property type="evidence" value="ECO:0007669"/>
    <property type="project" value="InterPro"/>
</dbReference>
<reference evidence="12 13" key="1">
    <citation type="submission" date="2020-08" db="EMBL/GenBank/DDBJ databases">
        <title>Genomic Encyclopedia of Type Strains, Phase III (KMG-III): the genomes of soil and plant-associated and newly described type strains.</title>
        <authorList>
            <person name="Whitman W."/>
        </authorList>
    </citation>
    <scope>NUCLEOTIDE SEQUENCE [LARGE SCALE GENOMIC DNA]</scope>
    <source>
        <strain evidence="12 13">CECT 8897</strain>
    </source>
</reference>
<dbReference type="PRINTS" id="PR00813">
    <property type="entry name" value="BCTERIALGSPG"/>
</dbReference>
<evidence type="ECO:0000313" key="12">
    <source>
        <dbReference type="EMBL" id="MBB3121519.1"/>
    </source>
</evidence>
<comment type="caution">
    <text evidence="12">The sequence shown here is derived from an EMBL/GenBank/DDBJ whole genome shotgun (WGS) entry which is preliminary data.</text>
</comment>
<proteinExistence type="inferred from homology"/>
<keyword evidence="4" id="KW-1003">Cell membrane</keyword>
<dbReference type="PANTHER" id="PTHR30093:SF45">
    <property type="entry name" value="TYPE II SECRETION SYSTEM CORE PROTEIN G"/>
    <property type="match status" value="1"/>
</dbReference>
<keyword evidence="13" id="KW-1185">Reference proteome</keyword>
<evidence type="ECO:0000256" key="6">
    <source>
        <dbReference type="ARBA" id="ARBA00022519"/>
    </source>
</evidence>
<dbReference type="InterPro" id="IPR013545">
    <property type="entry name" value="T2SS_protein-GspG_C"/>
</dbReference>
<evidence type="ECO:0000256" key="8">
    <source>
        <dbReference type="ARBA" id="ARBA00022989"/>
    </source>
</evidence>
<dbReference type="Pfam" id="PF08334">
    <property type="entry name" value="T2SSG"/>
    <property type="match status" value="1"/>
</dbReference>
<organism evidence="12 13">
    <name type="scientific">Pseudoduganella violacea</name>
    <dbReference type="NCBI Taxonomy" id="1715466"/>
    <lineage>
        <taxon>Bacteria</taxon>
        <taxon>Pseudomonadati</taxon>
        <taxon>Pseudomonadota</taxon>
        <taxon>Betaproteobacteria</taxon>
        <taxon>Burkholderiales</taxon>
        <taxon>Oxalobacteraceae</taxon>
        <taxon>Telluria group</taxon>
        <taxon>Pseudoduganella</taxon>
    </lineage>
</organism>
<dbReference type="PANTHER" id="PTHR30093">
    <property type="entry name" value="GENERAL SECRETION PATHWAY PROTEIN G"/>
    <property type="match status" value="1"/>
</dbReference>
<dbReference type="InterPro" id="IPR010054">
    <property type="entry name" value="Type2_sec_GspG"/>
</dbReference>
<sequence length="146" mass="16081">MKTARRALGSTGRNGFTLLELLVVIAILGLLAAYAGPKFFAQIGKSRAQIAQAQIDLLQKALEQYRIDTGHYPAEAMGLAVLNVQPQNEPDWHGPYLKKRIPPDPWGFGYRYRMPGTEGREYEVVSFGGDGTEGGEGENADVRSWD</sequence>
<keyword evidence="8" id="KW-1133">Transmembrane helix</keyword>
<evidence type="ECO:0000259" key="11">
    <source>
        <dbReference type="Pfam" id="PF08334"/>
    </source>
</evidence>
<dbReference type="Pfam" id="PF07963">
    <property type="entry name" value="N_methyl"/>
    <property type="match status" value="1"/>
</dbReference>
<dbReference type="NCBIfam" id="TIGR01710">
    <property type="entry name" value="typeII_sec_gspG"/>
    <property type="match status" value="1"/>
</dbReference>
<evidence type="ECO:0000256" key="7">
    <source>
        <dbReference type="ARBA" id="ARBA00022692"/>
    </source>
</evidence>
<dbReference type="RefSeq" id="WP_183443226.1">
    <property type="nucleotide sequence ID" value="NZ_JACHXD010000017.1"/>
</dbReference>
<dbReference type="InterPro" id="IPR012902">
    <property type="entry name" value="N_methyl_site"/>
</dbReference>
<protein>
    <recommendedName>
        <fullName evidence="3">Type II secretion system core protein G</fullName>
    </recommendedName>
</protein>
<dbReference type="Proteomes" id="UP000541535">
    <property type="component" value="Unassembled WGS sequence"/>
</dbReference>
<keyword evidence="6" id="KW-0997">Cell inner membrane</keyword>
<comment type="similarity">
    <text evidence="2">Belongs to the GSP G family.</text>
</comment>
<evidence type="ECO:0000313" key="13">
    <source>
        <dbReference type="Proteomes" id="UP000541535"/>
    </source>
</evidence>
<keyword evidence="5" id="KW-0488">Methylation</keyword>
<dbReference type="InterPro" id="IPR045584">
    <property type="entry name" value="Pilin-like"/>
</dbReference>
<evidence type="ECO:0000256" key="4">
    <source>
        <dbReference type="ARBA" id="ARBA00022475"/>
    </source>
</evidence>
<gene>
    <name evidence="12" type="ORF">FHS03_004597</name>
</gene>
<name>A0A7W5FW72_9BURK</name>
<dbReference type="AlphaFoldDB" id="A0A7W5FW72"/>
<feature type="domain" description="Type II secretion system protein GspG C-terminal" evidence="11">
    <location>
        <begin position="39"/>
        <end position="145"/>
    </location>
</feature>
<comment type="subcellular location">
    <subcellularLocation>
        <location evidence="1">Cell inner membrane</location>
        <topology evidence="1">Single-pass membrane protein</topology>
    </subcellularLocation>
</comment>
<evidence type="ECO:0000256" key="10">
    <source>
        <dbReference type="SAM" id="MobiDB-lite"/>
    </source>
</evidence>
<dbReference type="GO" id="GO:0005886">
    <property type="term" value="C:plasma membrane"/>
    <property type="evidence" value="ECO:0007669"/>
    <property type="project" value="UniProtKB-SubCell"/>
</dbReference>
<dbReference type="GO" id="GO:0015628">
    <property type="term" value="P:protein secretion by the type II secretion system"/>
    <property type="evidence" value="ECO:0007669"/>
    <property type="project" value="InterPro"/>
</dbReference>
<accession>A0A7W5FW72</accession>
<feature type="region of interest" description="Disordered" evidence="10">
    <location>
        <begin position="127"/>
        <end position="146"/>
    </location>
</feature>
<dbReference type="NCBIfam" id="TIGR02532">
    <property type="entry name" value="IV_pilin_GFxxxE"/>
    <property type="match status" value="1"/>
</dbReference>
<evidence type="ECO:0000256" key="3">
    <source>
        <dbReference type="ARBA" id="ARBA00020042"/>
    </source>
</evidence>
<evidence type="ECO:0000256" key="9">
    <source>
        <dbReference type="ARBA" id="ARBA00023136"/>
    </source>
</evidence>